<reference evidence="1 2" key="1">
    <citation type="submission" date="2016-02" db="EMBL/GenBank/DDBJ databases">
        <title>Complete genome sequence of Pseudomonas azotoformans S4.</title>
        <authorList>
            <person name="Fang Y."/>
            <person name="Wu L."/>
            <person name="Feng G."/>
        </authorList>
    </citation>
    <scope>NUCLEOTIDE SEQUENCE [LARGE SCALE GENOMIC DNA]</scope>
    <source>
        <strain evidence="1 2">S4</strain>
    </source>
</reference>
<accession>A0A127HV44</accession>
<evidence type="ECO:0000313" key="2">
    <source>
        <dbReference type="Proteomes" id="UP000070516"/>
    </source>
</evidence>
<dbReference type="EMBL" id="CP014546">
    <property type="protein sequence ID" value="AMN78261.1"/>
    <property type="molecule type" value="Genomic_DNA"/>
</dbReference>
<gene>
    <name evidence="1" type="ORF">AYR47_07960</name>
</gene>
<dbReference type="AlphaFoldDB" id="A0A127HV44"/>
<name>A0A127HV44_PSEAZ</name>
<evidence type="ECO:0000313" key="1">
    <source>
        <dbReference type="EMBL" id="AMN78261.1"/>
    </source>
</evidence>
<dbReference type="Proteomes" id="UP000070516">
    <property type="component" value="Chromosome"/>
</dbReference>
<dbReference type="RefSeq" id="WP_061434822.1">
    <property type="nucleotide sequence ID" value="NZ_CP014546.1"/>
</dbReference>
<protein>
    <submittedName>
        <fullName evidence="1">Uncharacterized protein</fullName>
    </submittedName>
</protein>
<organism evidence="1 2">
    <name type="scientific">Pseudomonas azotoformans</name>
    <dbReference type="NCBI Taxonomy" id="47878"/>
    <lineage>
        <taxon>Bacteria</taxon>
        <taxon>Pseudomonadati</taxon>
        <taxon>Pseudomonadota</taxon>
        <taxon>Gammaproteobacteria</taxon>
        <taxon>Pseudomonadales</taxon>
        <taxon>Pseudomonadaceae</taxon>
        <taxon>Pseudomonas</taxon>
    </lineage>
</organism>
<dbReference type="KEGG" id="pazo:AYR47_07960"/>
<sequence>MAKFDEPFHANLDTQKVMIGGKSVEQRKSDLEAGVARIGGFWRHPNYFEAYHHSASLLIEQGRATGTLDEIGLPAFYLQRHAIELLLKGLLSWLTNISYMRKELGRPQHEPSDELMRDLGRHNLQKLHQHLLDYGDLLDLPAPPVALGHLIDEMGQLEIADTWSRYGSSKKKQHGQWVHVDHIPEEVLIPIVEFQERLDAIATLVAARVAFGDTYEDELHDIWAQLNADLNGG</sequence>
<proteinExistence type="predicted"/>